<accession>A0A914BXG1</accession>
<reference evidence="2" key="1">
    <citation type="submission" date="2022-11" db="UniProtKB">
        <authorList>
            <consortium name="WormBaseParasite"/>
        </authorList>
    </citation>
    <scope>IDENTIFICATION</scope>
</reference>
<protein>
    <submittedName>
        <fullName evidence="2">C2H2-type domain-containing protein</fullName>
    </submittedName>
</protein>
<sequence length="339" mass="38146">MAKWSKAPPPVWLKSELCSRETGAVENASVSGTNPYQNLPQASVEITSEVKQEVFDDILEDYSGAEMSLEAPNSISSSMDQPTSSNSLLIQALDVINIPQSVAKKKRKIFDKRQSSRSMSFVCPNCPMLSFSSNEELNEHMVNLHIGGNNNGQDWKVMDMPGTSQQGYEMDQGQADGAPIKATGYQVERWKASFSEYLCETGAGRDLLVELNNPTSLIDKPQRVLLVSSLGKFMMQNCQGSTPLKADRNEVIPKLFAAFPCLHNNYTPEHFGNTTNRGFLDYWFDNTIRALRRKHGCEEILAYKRMRKDRACYTQESNSNFSETHFDSFEEYVSKTLLN</sequence>
<evidence type="ECO:0000313" key="1">
    <source>
        <dbReference type="Proteomes" id="UP000887540"/>
    </source>
</evidence>
<organism evidence="1 2">
    <name type="scientific">Acrobeloides nanus</name>
    <dbReference type="NCBI Taxonomy" id="290746"/>
    <lineage>
        <taxon>Eukaryota</taxon>
        <taxon>Metazoa</taxon>
        <taxon>Ecdysozoa</taxon>
        <taxon>Nematoda</taxon>
        <taxon>Chromadorea</taxon>
        <taxon>Rhabditida</taxon>
        <taxon>Tylenchina</taxon>
        <taxon>Cephalobomorpha</taxon>
        <taxon>Cephaloboidea</taxon>
        <taxon>Cephalobidae</taxon>
        <taxon>Acrobeloides</taxon>
    </lineage>
</organism>
<evidence type="ECO:0000313" key="2">
    <source>
        <dbReference type="WBParaSite" id="ACRNAN_Path_1223.g4768.t1"/>
    </source>
</evidence>
<proteinExistence type="predicted"/>
<dbReference type="AlphaFoldDB" id="A0A914BXG1"/>
<dbReference type="WBParaSite" id="ACRNAN_Path_1223.g4768.t1">
    <property type="protein sequence ID" value="ACRNAN_Path_1223.g4768.t1"/>
    <property type="gene ID" value="ACRNAN_Path_1223.g4768"/>
</dbReference>
<keyword evidence="1" id="KW-1185">Reference proteome</keyword>
<name>A0A914BXG1_9BILA</name>
<dbReference type="Proteomes" id="UP000887540">
    <property type="component" value="Unplaced"/>
</dbReference>